<evidence type="ECO:0000256" key="1">
    <source>
        <dbReference type="SAM" id="MobiDB-lite"/>
    </source>
</evidence>
<dbReference type="AlphaFoldDB" id="A0A2A2JSD0"/>
<gene>
    <name evidence="2" type="ORF">WR25_07045</name>
</gene>
<protein>
    <submittedName>
        <fullName evidence="2">Uncharacterized protein</fullName>
    </submittedName>
</protein>
<dbReference type="Proteomes" id="UP000218231">
    <property type="component" value="Unassembled WGS sequence"/>
</dbReference>
<feature type="compositionally biased region" description="Polar residues" evidence="1">
    <location>
        <begin position="31"/>
        <end position="48"/>
    </location>
</feature>
<name>A0A2A2JSD0_9BILA</name>
<reference evidence="2 3" key="1">
    <citation type="journal article" date="2017" name="Curr. Biol.">
        <title>Genome architecture and evolution of a unichromosomal asexual nematode.</title>
        <authorList>
            <person name="Fradin H."/>
            <person name="Zegar C."/>
            <person name="Gutwein M."/>
            <person name="Lucas J."/>
            <person name="Kovtun M."/>
            <person name="Corcoran D."/>
            <person name="Baugh L.R."/>
            <person name="Kiontke K."/>
            <person name="Gunsalus K."/>
            <person name="Fitch D.H."/>
            <person name="Piano F."/>
        </authorList>
    </citation>
    <scope>NUCLEOTIDE SEQUENCE [LARGE SCALE GENOMIC DNA]</scope>
    <source>
        <strain evidence="2">PF1309</strain>
    </source>
</reference>
<comment type="caution">
    <text evidence="2">The sequence shown here is derived from an EMBL/GenBank/DDBJ whole genome shotgun (WGS) entry which is preliminary data.</text>
</comment>
<accession>A0A2A2JSD0</accession>
<evidence type="ECO:0000313" key="2">
    <source>
        <dbReference type="EMBL" id="PAV64472.1"/>
    </source>
</evidence>
<keyword evidence="3" id="KW-1185">Reference proteome</keyword>
<proteinExistence type="predicted"/>
<evidence type="ECO:0000313" key="3">
    <source>
        <dbReference type="Proteomes" id="UP000218231"/>
    </source>
</evidence>
<sequence>MMGAARAGLYKKRVTPLSNAKNAKNKKKSLVPNSPSSNGLTSKSNSLSVPEDGPAMTRRRSGSVPAIKIDTLVRAR</sequence>
<feature type="region of interest" description="Disordered" evidence="1">
    <location>
        <begin position="1"/>
        <end position="76"/>
    </location>
</feature>
<organism evidence="2 3">
    <name type="scientific">Diploscapter pachys</name>
    <dbReference type="NCBI Taxonomy" id="2018661"/>
    <lineage>
        <taxon>Eukaryota</taxon>
        <taxon>Metazoa</taxon>
        <taxon>Ecdysozoa</taxon>
        <taxon>Nematoda</taxon>
        <taxon>Chromadorea</taxon>
        <taxon>Rhabditida</taxon>
        <taxon>Rhabditina</taxon>
        <taxon>Rhabditomorpha</taxon>
        <taxon>Rhabditoidea</taxon>
        <taxon>Rhabditidae</taxon>
        <taxon>Diploscapter</taxon>
    </lineage>
</organism>
<dbReference type="EMBL" id="LIAE01010258">
    <property type="protein sequence ID" value="PAV64472.1"/>
    <property type="molecule type" value="Genomic_DNA"/>
</dbReference>